<keyword evidence="4" id="KW-1185">Reference proteome</keyword>
<proteinExistence type="predicted"/>
<evidence type="ECO:0000256" key="2">
    <source>
        <dbReference type="SAM" id="Phobius"/>
    </source>
</evidence>
<dbReference type="Proteomes" id="UP000232323">
    <property type="component" value="Unassembled WGS sequence"/>
</dbReference>
<feature type="transmembrane region" description="Helical" evidence="2">
    <location>
        <begin position="9"/>
        <end position="31"/>
    </location>
</feature>
<keyword evidence="2" id="KW-0472">Membrane</keyword>
<evidence type="ECO:0000256" key="1">
    <source>
        <dbReference type="SAM" id="MobiDB-lite"/>
    </source>
</evidence>
<organism evidence="3 4">
    <name type="scientific">Chlamydomonas eustigma</name>
    <dbReference type="NCBI Taxonomy" id="1157962"/>
    <lineage>
        <taxon>Eukaryota</taxon>
        <taxon>Viridiplantae</taxon>
        <taxon>Chlorophyta</taxon>
        <taxon>core chlorophytes</taxon>
        <taxon>Chlorophyceae</taxon>
        <taxon>CS clade</taxon>
        <taxon>Chlamydomonadales</taxon>
        <taxon>Chlamydomonadaceae</taxon>
        <taxon>Chlamydomonas</taxon>
    </lineage>
</organism>
<dbReference type="OrthoDB" id="522901at2759"/>
<name>A0A250X4T7_9CHLO</name>
<keyword evidence="2" id="KW-1133">Transmembrane helix</keyword>
<gene>
    <name evidence="3" type="ORF">CEUSTIGMA_g5371.t1</name>
</gene>
<dbReference type="AlphaFoldDB" id="A0A250X4T7"/>
<feature type="region of interest" description="Disordered" evidence="1">
    <location>
        <begin position="370"/>
        <end position="390"/>
    </location>
</feature>
<reference evidence="3 4" key="1">
    <citation type="submission" date="2017-08" db="EMBL/GenBank/DDBJ databases">
        <title>Acidophilic green algal genome provides insights into adaptation to an acidic environment.</title>
        <authorList>
            <person name="Hirooka S."/>
            <person name="Hirose Y."/>
            <person name="Kanesaki Y."/>
            <person name="Higuchi S."/>
            <person name="Fujiwara T."/>
            <person name="Onuma R."/>
            <person name="Era A."/>
            <person name="Ohbayashi R."/>
            <person name="Uzuka A."/>
            <person name="Nozaki H."/>
            <person name="Yoshikawa H."/>
            <person name="Miyagishima S.Y."/>
        </authorList>
    </citation>
    <scope>NUCLEOTIDE SEQUENCE [LARGE SCALE GENOMIC DNA]</scope>
    <source>
        <strain evidence="3 4">NIES-2499</strain>
    </source>
</reference>
<keyword evidence="2" id="KW-0812">Transmembrane</keyword>
<comment type="caution">
    <text evidence="3">The sequence shown here is derived from an EMBL/GenBank/DDBJ whole genome shotgun (WGS) entry which is preliminary data.</text>
</comment>
<accession>A0A250X4T7</accession>
<protein>
    <submittedName>
        <fullName evidence="3">Uncharacterized protein</fullName>
    </submittedName>
</protein>
<sequence>MNVRNAVKGLLFSALALCIVYFIFNIIWYHASSKQSVIAPLPSSVTSSLLPEEADKANKTLQEASTLQLYTSVVSFIPGCKYKHEPTFIEDFTHVFQSQAGLQGRCLSNPSVIALDSSGSHLLVSFRMYSSWEKSVSCTQPDKPGGQWQEGWKGKGGLGLAVMRRRGPGMVELLAENYESPSSREDARLFRDNHGVIRLLYNRWRGGDVSMQGFKRNQRRSMHVSEVTLSQDFQSIELKNEQELIYIHQQMDEKNWVPWEGSVMMTYPQFPDFEPHVVMEWNSYDSPQDSLEFKSVTSIPFMQRFRSYTGGWIRFSGGTPGVRLDKDRFIAVGHSVGDLTCYHQQITSGRRRKRQRMPWAAGHRKGMMSSAKATVADDDTRSSTSESSSNWALRADVEPHACDASLPAPVNSSAWQQHFKDYRHFLPLHHPYWEYFFFLYTWNSEPPHALTHISHAFIPWDAQHHRGVYFPTGLDRLRGTFSSSVASTDNKQEPPSSLILTYGKDDNKLMALNLGAELLEEWLIPISNLSPEHYKFCSLAPEISTMTMLKVN</sequence>
<dbReference type="EMBL" id="BEGY01000028">
    <property type="protein sequence ID" value="GAX77929.1"/>
    <property type="molecule type" value="Genomic_DNA"/>
</dbReference>
<evidence type="ECO:0000313" key="4">
    <source>
        <dbReference type="Proteomes" id="UP000232323"/>
    </source>
</evidence>
<evidence type="ECO:0000313" key="3">
    <source>
        <dbReference type="EMBL" id="GAX77929.1"/>
    </source>
</evidence>